<protein>
    <submittedName>
        <fullName evidence="1">Uncharacterized protein</fullName>
    </submittedName>
</protein>
<accession>A0A553GZK8</accession>
<proteinExistence type="predicted"/>
<reference evidence="1 2" key="1">
    <citation type="submission" date="2019-07" db="EMBL/GenBank/DDBJ databases">
        <title>Pseudomonas mangiferae sp. nov., isolated from bark of mango tree in Thailand.</title>
        <authorList>
            <person name="Srisuk N."/>
            <person name="Anurat P."/>
        </authorList>
    </citation>
    <scope>NUCLEOTIDE SEQUENCE [LARGE SCALE GENOMIC DNA]</scope>
    <source>
        <strain evidence="1 2">DMKU_BBB3-04</strain>
    </source>
</reference>
<name>A0A553GZK8_9PSED</name>
<organism evidence="1 2">
    <name type="scientific">Pseudomonas mangiferae</name>
    <dbReference type="NCBI Taxonomy" id="2593654"/>
    <lineage>
        <taxon>Bacteria</taxon>
        <taxon>Pseudomonadati</taxon>
        <taxon>Pseudomonadota</taxon>
        <taxon>Gammaproteobacteria</taxon>
        <taxon>Pseudomonadales</taxon>
        <taxon>Pseudomonadaceae</taxon>
        <taxon>Pseudomonas</taxon>
    </lineage>
</organism>
<comment type="caution">
    <text evidence="1">The sequence shown here is derived from an EMBL/GenBank/DDBJ whole genome shotgun (WGS) entry which is preliminary data.</text>
</comment>
<keyword evidence="2" id="KW-1185">Reference proteome</keyword>
<evidence type="ECO:0000313" key="2">
    <source>
        <dbReference type="Proteomes" id="UP000315235"/>
    </source>
</evidence>
<gene>
    <name evidence="1" type="ORF">FM069_10465</name>
</gene>
<dbReference type="AlphaFoldDB" id="A0A553GZK8"/>
<evidence type="ECO:0000313" key="1">
    <source>
        <dbReference type="EMBL" id="TRX74942.1"/>
    </source>
</evidence>
<dbReference type="EMBL" id="VJOY01000006">
    <property type="protein sequence ID" value="TRX74942.1"/>
    <property type="molecule type" value="Genomic_DNA"/>
</dbReference>
<dbReference type="Proteomes" id="UP000315235">
    <property type="component" value="Unassembled WGS sequence"/>
</dbReference>
<dbReference type="OrthoDB" id="6763701at2"/>
<sequence length="422" mass="46921">MAKLLKWGALAVLAIALLIKLSLWLSVRSIMDDAIARLSPLMDVTYTGVTSSFEGRVGLEQLTIRVPMMGDTLVVNHAELKFNGLGELLRFKESLGRGELPKQLALSLKGLTLQVHGPFMQQFYSQPAQRSLLTAMSDVACGDVRTIGTVQLLEMGYRTLESDVELAYRFLPGTKQLLLDLRTDTRDMGEMRVALELANTSDKPGDMAANPPRLAHVTFELNDNQYQRKVQAYCAGKLGQSPQVYLQTAIQHFDQVVRSQQVALDDSLLQAYARYLEDPQSLRLELTPSETMPWGGLNFYDPQDVVRMLNPSVAVNGKAVEPIAFAWAGAPAGKQYGATERITAGPQAEEVRVSPRYEFVKADDLPQYAGKRLQFLTYDGVYYQGILRKIQNGKVYISVQVGTGTAEMNLRLNKINKVRVML</sequence>
<dbReference type="RefSeq" id="WP_143488244.1">
    <property type="nucleotide sequence ID" value="NZ_VJOY01000006.1"/>
</dbReference>